<evidence type="ECO:0000313" key="3">
    <source>
        <dbReference type="Proteomes" id="UP000525089"/>
    </source>
</evidence>
<keyword evidence="3" id="KW-1185">Reference proteome</keyword>
<reference evidence="2 3" key="1">
    <citation type="submission" date="2019-09" db="EMBL/GenBank/DDBJ databases">
        <title>Bird 10,000 Genomes (B10K) Project - Family phase.</title>
        <authorList>
            <person name="Zhang G."/>
        </authorList>
    </citation>
    <scope>NUCLEOTIDE SEQUENCE [LARGE SCALE GENOMIC DNA]</scope>
    <source>
        <strain evidence="2">B10K-DU-001-72</strain>
        <tissue evidence="2">Muscle</tissue>
    </source>
</reference>
<protein>
    <submittedName>
        <fullName evidence="2">SYC2L protein</fullName>
    </submittedName>
</protein>
<comment type="caution">
    <text evidence="2">The sequence shown here is derived from an EMBL/GenBank/DDBJ whole genome shotgun (WGS) entry which is preliminary data.</text>
</comment>
<dbReference type="AlphaFoldDB" id="A0A7K5D3Q8"/>
<name>A0A7K5D3Q8_9TYRA</name>
<feature type="non-terminal residue" evidence="2">
    <location>
        <position position="270"/>
    </location>
</feature>
<dbReference type="GO" id="GO:0140013">
    <property type="term" value="P:meiotic nuclear division"/>
    <property type="evidence" value="ECO:0007669"/>
    <property type="project" value="TreeGrafter"/>
</dbReference>
<feature type="non-terminal residue" evidence="2">
    <location>
        <position position="1"/>
    </location>
</feature>
<feature type="region of interest" description="Disordered" evidence="1">
    <location>
        <begin position="1"/>
        <end position="157"/>
    </location>
</feature>
<dbReference type="InterPro" id="IPR024835">
    <property type="entry name" value="SYCP2-like"/>
</dbReference>
<feature type="compositionally biased region" description="Basic and acidic residues" evidence="1">
    <location>
        <begin position="141"/>
        <end position="154"/>
    </location>
</feature>
<dbReference type="PANTHER" id="PTHR15607:SF14">
    <property type="entry name" value="SYNAPTONEMAL COMPLEX PROTEIN 2-LIKE"/>
    <property type="match status" value="1"/>
</dbReference>
<organism evidence="2 3">
    <name type="scientific">Pachyramphus minor</name>
    <dbReference type="NCBI Taxonomy" id="369605"/>
    <lineage>
        <taxon>Eukaryota</taxon>
        <taxon>Metazoa</taxon>
        <taxon>Chordata</taxon>
        <taxon>Craniata</taxon>
        <taxon>Vertebrata</taxon>
        <taxon>Euteleostomi</taxon>
        <taxon>Archelosauria</taxon>
        <taxon>Archosauria</taxon>
        <taxon>Dinosauria</taxon>
        <taxon>Saurischia</taxon>
        <taxon>Theropoda</taxon>
        <taxon>Coelurosauria</taxon>
        <taxon>Aves</taxon>
        <taxon>Neognathae</taxon>
        <taxon>Neoaves</taxon>
        <taxon>Telluraves</taxon>
        <taxon>Australaves</taxon>
        <taxon>Passeriformes</taxon>
        <taxon>Tyrannidae</taxon>
        <taxon>Pachyramphus</taxon>
    </lineage>
</organism>
<dbReference type="EMBL" id="VYXB01003880">
    <property type="protein sequence ID" value="NWS14854.1"/>
    <property type="molecule type" value="Genomic_DNA"/>
</dbReference>
<evidence type="ECO:0000256" key="1">
    <source>
        <dbReference type="SAM" id="MobiDB-lite"/>
    </source>
</evidence>
<proteinExistence type="predicted"/>
<gene>
    <name evidence="2" type="primary">Sycp2l</name>
    <name evidence="2" type="ORF">PACMIN_R15339</name>
</gene>
<feature type="compositionally biased region" description="Basic residues" evidence="1">
    <location>
        <begin position="67"/>
        <end position="77"/>
    </location>
</feature>
<evidence type="ECO:0000313" key="2">
    <source>
        <dbReference type="EMBL" id="NWS14854.1"/>
    </source>
</evidence>
<dbReference type="GO" id="GO:0000800">
    <property type="term" value="C:lateral element"/>
    <property type="evidence" value="ECO:0007669"/>
    <property type="project" value="TreeGrafter"/>
</dbReference>
<sequence>SSYRKHLFSESNNENTSSGQSEKSWILDSQIQSVPKSVDYTRKRTRVRSTLKVLPVSSTSSGSDYKTKKRGKSKPRTKKETLKKESTFSAKGGDSPTVDPADETLSKEPKEDALSPGVSARGYSSDVEKATQKIQEAPENLTREEESTKRKASDILEGTVTKKPKLSILETNHSSSDANYKPGQTFDSVEKEAEIQKGNEMDGSVDDVFFFKMQHEDISHSGVITAFETFVDQLKKLFWAQYKRMEMRTQNALRSSEKNLSALLNQIHEF</sequence>
<feature type="compositionally biased region" description="Polar residues" evidence="1">
    <location>
        <begin position="7"/>
        <end position="35"/>
    </location>
</feature>
<dbReference type="PANTHER" id="PTHR15607">
    <property type="entry name" value="SYNAPTONEMAL COMPLEX PROTEIN-RELATED"/>
    <property type="match status" value="1"/>
</dbReference>
<dbReference type="GO" id="GO:0000779">
    <property type="term" value="C:condensed chromosome, centromeric region"/>
    <property type="evidence" value="ECO:0007669"/>
    <property type="project" value="TreeGrafter"/>
</dbReference>
<dbReference type="Proteomes" id="UP000525089">
    <property type="component" value="Unassembled WGS sequence"/>
</dbReference>
<accession>A0A7K5D3Q8</accession>
<feature type="compositionally biased region" description="Basic and acidic residues" evidence="1">
    <location>
        <begin position="104"/>
        <end position="113"/>
    </location>
</feature>